<feature type="domain" description="PAS" evidence="21">
    <location>
        <begin position="93"/>
        <end position="137"/>
    </location>
</feature>
<evidence type="ECO:0000256" key="1">
    <source>
        <dbReference type="ARBA" id="ARBA00000085"/>
    </source>
</evidence>
<dbReference type="InterPro" id="IPR003018">
    <property type="entry name" value="GAF"/>
</dbReference>
<dbReference type="GO" id="GO:0005886">
    <property type="term" value="C:plasma membrane"/>
    <property type="evidence" value="ECO:0007669"/>
    <property type="project" value="UniProtKB-SubCell"/>
</dbReference>
<name>A0A1R4H848_9GAMM</name>
<evidence type="ECO:0000256" key="8">
    <source>
        <dbReference type="ARBA" id="ARBA00022741"/>
    </source>
</evidence>
<dbReference type="PRINTS" id="PR00344">
    <property type="entry name" value="BCTRLSENSOR"/>
</dbReference>
<dbReference type="InterPro" id="IPR036641">
    <property type="entry name" value="HPT_dom_sf"/>
</dbReference>
<feature type="modified residue" description="Phosphohistidine" evidence="16">
    <location>
        <position position="1123"/>
    </location>
</feature>
<dbReference type="AlphaFoldDB" id="A0A1R4H848"/>
<dbReference type="Pfam" id="PF08447">
    <property type="entry name" value="PAS_3"/>
    <property type="match status" value="1"/>
</dbReference>
<keyword evidence="5 17" id="KW-0597">Phosphoprotein</keyword>
<feature type="domain" description="Response regulatory" evidence="20">
    <location>
        <begin position="923"/>
        <end position="1042"/>
    </location>
</feature>
<evidence type="ECO:0000256" key="4">
    <source>
        <dbReference type="ARBA" id="ARBA00022475"/>
    </source>
</evidence>
<feature type="modified residue" description="4-aspartylphosphate" evidence="17">
    <location>
        <position position="972"/>
    </location>
</feature>
<dbReference type="InterPro" id="IPR001610">
    <property type="entry name" value="PAC"/>
</dbReference>
<dbReference type="InterPro" id="IPR001789">
    <property type="entry name" value="Sig_transdc_resp-reg_receiver"/>
</dbReference>
<dbReference type="Gene3D" id="1.10.287.130">
    <property type="match status" value="1"/>
</dbReference>
<dbReference type="Gene3D" id="3.40.50.2300">
    <property type="match status" value="2"/>
</dbReference>
<evidence type="ECO:0000259" key="22">
    <source>
        <dbReference type="PROSITE" id="PS50113"/>
    </source>
</evidence>
<evidence type="ECO:0000259" key="21">
    <source>
        <dbReference type="PROSITE" id="PS50112"/>
    </source>
</evidence>
<dbReference type="CDD" id="cd00088">
    <property type="entry name" value="HPT"/>
    <property type="match status" value="1"/>
</dbReference>
<dbReference type="InterPro" id="IPR000014">
    <property type="entry name" value="PAS"/>
</dbReference>
<evidence type="ECO:0000256" key="11">
    <source>
        <dbReference type="ARBA" id="ARBA00022989"/>
    </source>
</evidence>
<dbReference type="InterPro" id="IPR036890">
    <property type="entry name" value="HATPase_C_sf"/>
</dbReference>
<dbReference type="InterPro" id="IPR036097">
    <property type="entry name" value="HisK_dim/P_sf"/>
</dbReference>
<evidence type="ECO:0000256" key="13">
    <source>
        <dbReference type="ARBA" id="ARBA00023136"/>
    </source>
</evidence>
<evidence type="ECO:0000259" key="20">
    <source>
        <dbReference type="PROSITE" id="PS50110"/>
    </source>
</evidence>
<evidence type="ECO:0000256" key="9">
    <source>
        <dbReference type="ARBA" id="ARBA00022777"/>
    </source>
</evidence>
<dbReference type="InterPro" id="IPR011006">
    <property type="entry name" value="CheY-like_superfamily"/>
</dbReference>
<dbReference type="SUPFAM" id="SSF47384">
    <property type="entry name" value="Homodimeric domain of signal transducing histidine kinase"/>
    <property type="match status" value="1"/>
</dbReference>
<keyword evidence="9" id="KW-0418">Kinase</keyword>
<dbReference type="FunFam" id="1.10.287.130:FF:000002">
    <property type="entry name" value="Two-component osmosensing histidine kinase"/>
    <property type="match status" value="1"/>
</dbReference>
<keyword evidence="13 18" id="KW-0472">Membrane</keyword>
<dbReference type="SMART" id="SM00448">
    <property type="entry name" value="REC"/>
    <property type="match status" value="2"/>
</dbReference>
<reference evidence="25" key="1">
    <citation type="submission" date="2017-02" db="EMBL/GenBank/DDBJ databases">
        <authorList>
            <person name="Daims H."/>
        </authorList>
    </citation>
    <scope>NUCLEOTIDE SEQUENCE [LARGE SCALE GENOMIC DNA]</scope>
</reference>
<keyword evidence="10" id="KW-0067">ATP-binding</keyword>
<comment type="subunit">
    <text evidence="14">At low DSF concentrations, interacts with RpfF.</text>
</comment>
<dbReference type="PROSITE" id="PS50112">
    <property type="entry name" value="PAS"/>
    <property type="match status" value="2"/>
</dbReference>
<dbReference type="PROSITE" id="PS50894">
    <property type="entry name" value="HPT"/>
    <property type="match status" value="1"/>
</dbReference>
<dbReference type="CDD" id="cd17546">
    <property type="entry name" value="REC_hyHK_CKI1_RcsC-like"/>
    <property type="match status" value="1"/>
</dbReference>
<dbReference type="Pfam" id="PF01627">
    <property type="entry name" value="Hpt"/>
    <property type="match status" value="1"/>
</dbReference>
<dbReference type="InterPro" id="IPR003594">
    <property type="entry name" value="HATPase_dom"/>
</dbReference>
<organism evidence="24 25">
    <name type="scientific">Crenothrix polyspora</name>
    <dbReference type="NCBI Taxonomy" id="360316"/>
    <lineage>
        <taxon>Bacteria</taxon>
        <taxon>Pseudomonadati</taxon>
        <taxon>Pseudomonadota</taxon>
        <taxon>Gammaproteobacteria</taxon>
        <taxon>Methylococcales</taxon>
        <taxon>Crenotrichaceae</taxon>
        <taxon>Crenothrix</taxon>
    </lineage>
</organism>
<dbReference type="InterPro" id="IPR000700">
    <property type="entry name" value="PAS-assoc_C"/>
</dbReference>
<dbReference type="SUPFAM" id="SSF52172">
    <property type="entry name" value="CheY-like"/>
    <property type="match status" value="2"/>
</dbReference>
<dbReference type="CDD" id="cd00156">
    <property type="entry name" value="REC"/>
    <property type="match status" value="1"/>
</dbReference>
<dbReference type="Pfam" id="PF13185">
    <property type="entry name" value="GAF_2"/>
    <property type="match status" value="1"/>
</dbReference>
<dbReference type="EMBL" id="FUKI01000103">
    <property type="protein sequence ID" value="SJM92435.1"/>
    <property type="molecule type" value="Genomic_DNA"/>
</dbReference>
<accession>A0A1R4H848</accession>
<dbReference type="SMART" id="SM00387">
    <property type="entry name" value="HATPase_c"/>
    <property type="match status" value="1"/>
</dbReference>
<evidence type="ECO:0000256" key="16">
    <source>
        <dbReference type="PROSITE-ProRule" id="PRU00110"/>
    </source>
</evidence>
<evidence type="ECO:0000256" key="5">
    <source>
        <dbReference type="ARBA" id="ARBA00022553"/>
    </source>
</evidence>
<dbReference type="PANTHER" id="PTHR45339:SF1">
    <property type="entry name" value="HYBRID SIGNAL TRANSDUCTION HISTIDINE KINASE J"/>
    <property type="match status" value="1"/>
</dbReference>
<dbReference type="SMART" id="SM00086">
    <property type="entry name" value="PAC"/>
    <property type="match status" value="2"/>
</dbReference>
<dbReference type="RefSeq" id="WP_087143395.1">
    <property type="nucleotide sequence ID" value="NZ_FUKI01000103.1"/>
</dbReference>
<dbReference type="CDD" id="cd16922">
    <property type="entry name" value="HATPase_EvgS-ArcB-TorS-like"/>
    <property type="match status" value="1"/>
</dbReference>
<keyword evidence="4" id="KW-1003">Cell membrane</keyword>
<dbReference type="InterPro" id="IPR003661">
    <property type="entry name" value="HisK_dim/P_dom"/>
</dbReference>
<evidence type="ECO:0000256" key="18">
    <source>
        <dbReference type="SAM" id="Phobius"/>
    </source>
</evidence>
<dbReference type="Gene3D" id="3.30.450.20">
    <property type="entry name" value="PAS domain"/>
    <property type="match status" value="2"/>
</dbReference>
<dbReference type="Gene3D" id="1.20.120.160">
    <property type="entry name" value="HPT domain"/>
    <property type="match status" value="1"/>
</dbReference>
<dbReference type="Gene3D" id="3.30.565.10">
    <property type="entry name" value="Histidine kinase-like ATPase, C-terminal domain"/>
    <property type="match status" value="1"/>
</dbReference>
<keyword evidence="11 18" id="KW-1133">Transmembrane helix</keyword>
<feature type="domain" description="PAC" evidence="22">
    <location>
        <begin position="163"/>
        <end position="217"/>
    </location>
</feature>
<dbReference type="PROSITE" id="PS50109">
    <property type="entry name" value="HIS_KIN"/>
    <property type="match status" value="1"/>
</dbReference>
<evidence type="ECO:0000256" key="2">
    <source>
        <dbReference type="ARBA" id="ARBA00004651"/>
    </source>
</evidence>
<dbReference type="SUPFAM" id="SSF55874">
    <property type="entry name" value="ATPase domain of HSP90 chaperone/DNA topoisomerase II/histidine kinase"/>
    <property type="match status" value="1"/>
</dbReference>
<feature type="transmembrane region" description="Helical" evidence="18">
    <location>
        <begin position="58"/>
        <end position="77"/>
    </location>
</feature>
<feature type="transmembrane region" description="Helical" evidence="18">
    <location>
        <begin position="15"/>
        <end position="37"/>
    </location>
</feature>
<keyword evidence="7 18" id="KW-0812">Transmembrane</keyword>
<comment type="subcellular location">
    <subcellularLocation>
        <location evidence="2">Cell membrane</location>
        <topology evidence="2">Multi-pass membrane protein</topology>
    </subcellularLocation>
</comment>
<dbReference type="InterPro" id="IPR005467">
    <property type="entry name" value="His_kinase_dom"/>
</dbReference>
<proteinExistence type="predicted"/>
<feature type="modified residue" description="4-aspartylphosphate" evidence="17">
    <location>
        <position position="833"/>
    </location>
</feature>
<dbReference type="CDD" id="cd00082">
    <property type="entry name" value="HisKA"/>
    <property type="match status" value="1"/>
</dbReference>
<sequence length="1186" mass="133470">MKKKTNAIKQLNQRFLWSLLIIGLIIGLTELLIMIGLDLYQQAGRIFTSLEETILDTLLLTLISAPLLWFVVLRRLVVTIAFEQEKVLEQARQNKEFRTALDAHALVSIADIKGRIIYANEKFQQISGYSQDELLGQDHRIINSGVHDKSYFRDLWGTITQGKKWQGIICNRSKSGELYWVDSTIVPLLDEQGLPGQYISMRRDITVQKATEDSLKIFKRALDSCSEMILITDAEGIIQHANPALYQSCFWTETSLIGKQAKVFDSPNTPPEVFKVMNQTLAQGDNWTGRILRRRKGMKPIRIAGQSLPPDPYEFWSETSITPVLNNDGSLFGYVHVLRDISDLVVNEHQQQLEKEDTAVRLEIADILQRNIPLAERFKTTLNLLFRLNTLNLQRKGGVFLKSQSEIVLEMFVLQGNFSAEFIEKEKRVLYGDCLCGRAAVSNELLISDDCFCDPRHEHTFSGMQAHGHFIVPLSAGDDVLGIMFLYTDPYPIQHESRLTMLKQVGELMALAVLREQAQTSLQKTSAMAMQASVTKSEFLANMSHEIRTPMNGVLGMLELLRDTDMSRTQWELVDTAHNSAESLLEIINDILDFSKLEAGKIETEKVSFNLGALVEEVSTLLSGRAFTKGMELNCFLPADLDSKWIGDPMRIRQVLTNLIGNAIKFTDQGEVSVSLKPITRNENQHVFRFEIRDTGIGIPLNVQIRLFQPFSQAETATARRFGGTGLGLSICKNLVTLMGGSIGLESDVGKGSCFWFTLPLTIDDNEKAVPIIDFSGKRVLVVDDNATNRMILNHYLSHWGLSVDLVESGQAALNELELTHNAKQSYDLIIQDMHMPGMDGLTLAMKILENQFFAKIPRILLSSGALISENQRGTLGLTHSLLKPVRQSQLFDAIVDSLSTNKVAEVFNVKSETVLPDYHDKKILVVEDNKVNQKVIMGLLAKFKVDPIIAENGQIALDILANFSFDLIFMDCQMPVLDGYETTAEIRKREQQSDSSRQIIVALTANAVVEEREKCLAVGMDDYLSKPIRRDQLFKILSQWLNKHKPVDCNQPMLQSNPAGEIVKSMPDKVWDETLALKHLDGDKELLEDMIILFLEEMPQLFTRLYEAYNQNDLFQLASAAHAIKGSVGHFCADAVSDYANRLEQAARHNESTDYQFMTDTLVRATKGLMENMVTQLKSPVKPEA</sequence>
<dbReference type="SUPFAM" id="SSF55785">
    <property type="entry name" value="PYP-like sensor domain (PAS domain)"/>
    <property type="match status" value="2"/>
</dbReference>
<dbReference type="InterPro" id="IPR035965">
    <property type="entry name" value="PAS-like_dom_sf"/>
</dbReference>
<dbReference type="Pfam" id="PF02518">
    <property type="entry name" value="HATPase_c"/>
    <property type="match status" value="1"/>
</dbReference>
<keyword evidence="8" id="KW-0547">Nucleotide-binding</keyword>
<dbReference type="GO" id="GO:0005524">
    <property type="term" value="F:ATP binding"/>
    <property type="evidence" value="ECO:0007669"/>
    <property type="project" value="UniProtKB-KW"/>
</dbReference>
<dbReference type="PROSITE" id="PS50113">
    <property type="entry name" value="PAC"/>
    <property type="match status" value="1"/>
</dbReference>
<dbReference type="OrthoDB" id="9810730at2"/>
<dbReference type="SUPFAM" id="SSF47226">
    <property type="entry name" value="Histidine-containing phosphotransfer domain, HPT domain"/>
    <property type="match status" value="1"/>
</dbReference>
<dbReference type="EC" id="2.7.13.3" evidence="3"/>
<dbReference type="SMART" id="SM00091">
    <property type="entry name" value="PAS"/>
    <property type="match status" value="2"/>
</dbReference>
<dbReference type="Pfam" id="PF00072">
    <property type="entry name" value="Response_reg"/>
    <property type="match status" value="2"/>
</dbReference>
<dbReference type="PROSITE" id="PS50110">
    <property type="entry name" value="RESPONSE_REGULATORY"/>
    <property type="match status" value="2"/>
</dbReference>
<dbReference type="Pfam" id="PF13426">
    <property type="entry name" value="PAS_9"/>
    <property type="match status" value="1"/>
</dbReference>
<dbReference type="SMART" id="SM00388">
    <property type="entry name" value="HisKA"/>
    <property type="match status" value="1"/>
</dbReference>
<evidence type="ECO:0000259" key="19">
    <source>
        <dbReference type="PROSITE" id="PS50109"/>
    </source>
</evidence>
<comment type="catalytic activity">
    <reaction evidence="1">
        <text>ATP + protein L-histidine = ADP + protein N-phospho-L-histidine.</text>
        <dbReference type="EC" id="2.7.13.3"/>
    </reaction>
</comment>
<evidence type="ECO:0000256" key="14">
    <source>
        <dbReference type="ARBA" id="ARBA00064003"/>
    </source>
</evidence>
<feature type="domain" description="PAS" evidence="21">
    <location>
        <begin position="214"/>
        <end position="284"/>
    </location>
</feature>
<evidence type="ECO:0000313" key="25">
    <source>
        <dbReference type="Proteomes" id="UP000195667"/>
    </source>
</evidence>
<keyword evidence="12" id="KW-0902">Two-component regulatory system</keyword>
<dbReference type="InterPro" id="IPR004358">
    <property type="entry name" value="Sig_transdc_His_kin-like_C"/>
</dbReference>
<dbReference type="PANTHER" id="PTHR45339">
    <property type="entry name" value="HYBRID SIGNAL TRANSDUCTION HISTIDINE KINASE J"/>
    <property type="match status" value="1"/>
</dbReference>
<dbReference type="CDD" id="cd00130">
    <property type="entry name" value="PAS"/>
    <property type="match status" value="2"/>
</dbReference>
<dbReference type="Proteomes" id="UP000195667">
    <property type="component" value="Unassembled WGS sequence"/>
</dbReference>
<dbReference type="FunFam" id="3.30.565.10:FF:000010">
    <property type="entry name" value="Sensor histidine kinase RcsC"/>
    <property type="match status" value="1"/>
</dbReference>
<feature type="domain" description="HPt" evidence="23">
    <location>
        <begin position="1084"/>
        <end position="1181"/>
    </location>
</feature>
<keyword evidence="6" id="KW-0808">Transferase</keyword>
<evidence type="ECO:0000256" key="12">
    <source>
        <dbReference type="ARBA" id="ARBA00023012"/>
    </source>
</evidence>
<dbReference type="InterPro" id="IPR008207">
    <property type="entry name" value="Sig_transdc_His_kin_Hpt_dom"/>
</dbReference>
<dbReference type="SUPFAM" id="SSF55781">
    <property type="entry name" value="GAF domain-like"/>
    <property type="match status" value="1"/>
</dbReference>
<evidence type="ECO:0000313" key="24">
    <source>
        <dbReference type="EMBL" id="SJM92435.1"/>
    </source>
</evidence>
<dbReference type="InterPro" id="IPR029016">
    <property type="entry name" value="GAF-like_dom_sf"/>
</dbReference>
<evidence type="ECO:0000256" key="3">
    <source>
        <dbReference type="ARBA" id="ARBA00012438"/>
    </source>
</evidence>
<evidence type="ECO:0000256" key="15">
    <source>
        <dbReference type="ARBA" id="ARBA00068150"/>
    </source>
</evidence>
<dbReference type="Gene3D" id="3.30.450.40">
    <property type="match status" value="1"/>
</dbReference>
<evidence type="ECO:0000256" key="10">
    <source>
        <dbReference type="ARBA" id="ARBA00022840"/>
    </source>
</evidence>
<dbReference type="NCBIfam" id="TIGR00229">
    <property type="entry name" value="sensory_box"/>
    <property type="match status" value="2"/>
</dbReference>
<dbReference type="InterPro" id="IPR013655">
    <property type="entry name" value="PAS_fold_3"/>
</dbReference>
<evidence type="ECO:0000256" key="7">
    <source>
        <dbReference type="ARBA" id="ARBA00022692"/>
    </source>
</evidence>
<dbReference type="Pfam" id="PF00512">
    <property type="entry name" value="HisKA"/>
    <property type="match status" value="1"/>
</dbReference>
<feature type="domain" description="Response regulatory" evidence="20">
    <location>
        <begin position="779"/>
        <end position="899"/>
    </location>
</feature>
<evidence type="ECO:0000259" key="23">
    <source>
        <dbReference type="PROSITE" id="PS50894"/>
    </source>
</evidence>
<gene>
    <name evidence="24" type="ORF">CRENPOLYSF1_290002</name>
</gene>
<evidence type="ECO:0000256" key="6">
    <source>
        <dbReference type="ARBA" id="ARBA00022679"/>
    </source>
</evidence>
<keyword evidence="25" id="KW-1185">Reference proteome</keyword>
<feature type="domain" description="Histidine kinase" evidence="19">
    <location>
        <begin position="542"/>
        <end position="763"/>
    </location>
</feature>
<evidence type="ECO:0000256" key="17">
    <source>
        <dbReference type="PROSITE-ProRule" id="PRU00169"/>
    </source>
</evidence>
<protein>
    <recommendedName>
        <fullName evidence="15">Sensory/regulatory protein RpfC</fullName>
        <ecNumber evidence="3">2.7.13.3</ecNumber>
    </recommendedName>
</protein>
<dbReference type="GO" id="GO:0000155">
    <property type="term" value="F:phosphorelay sensor kinase activity"/>
    <property type="evidence" value="ECO:0007669"/>
    <property type="project" value="InterPro"/>
</dbReference>